<feature type="compositionally biased region" description="Basic and acidic residues" evidence="1">
    <location>
        <begin position="207"/>
        <end position="218"/>
    </location>
</feature>
<accession>F4PHF8</accession>
<keyword evidence="3" id="KW-1185">Reference proteome</keyword>
<gene>
    <name evidence="2" type="ORF">DFA_03389</name>
</gene>
<dbReference type="EMBL" id="GL883006">
    <property type="protein sequence ID" value="EGG25142.1"/>
    <property type="molecule type" value="Genomic_DNA"/>
</dbReference>
<dbReference type="AlphaFoldDB" id="F4PHF8"/>
<dbReference type="RefSeq" id="XP_004362993.1">
    <property type="nucleotide sequence ID" value="XM_004362936.1"/>
</dbReference>
<evidence type="ECO:0000256" key="1">
    <source>
        <dbReference type="SAM" id="MobiDB-lite"/>
    </source>
</evidence>
<feature type="region of interest" description="Disordered" evidence="1">
    <location>
        <begin position="207"/>
        <end position="233"/>
    </location>
</feature>
<dbReference type="GeneID" id="14876686"/>
<reference evidence="3" key="1">
    <citation type="journal article" date="2011" name="Genome Res.">
        <title>Phylogeny-wide analysis of social amoeba genomes highlights ancient origins for complex intercellular communication.</title>
        <authorList>
            <person name="Heidel A.J."/>
            <person name="Lawal H.M."/>
            <person name="Felder M."/>
            <person name="Schilde C."/>
            <person name="Helps N.R."/>
            <person name="Tunggal B."/>
            <person name="Rivero F."/>
            <person name="John U."/>
            <person name="Schleicher M."/>
            <person name="Eichinger L."/>
            <person name="Platzer M."/>
            <person name="Noegel A.A."/>
            <person name="Schaap P."/>
            <person name="Gloeckner G."/>
        </authorList>
    </citation>
    <scope>NUCLEOTIDE SEQUENCE [LARGE SCALE GENOMIC DNA]</scope>
    <source>
        <strain evidence="3">SH3</strain>
    </source>
</reference>
<name>F4PHF8_CACFS</name>
<protein>
    <submittedName>
        <fullName evidence="2">Uncharacterized protein</fullName>
    </submittedName>
</protein>
<dbReference type="Proteomes" id="UP000007797">
    <property type="component" value="Unassembled WGS sequence"/>
</dbReference>
<sequence>MVAKERVTVDIVELAVVGVWTATLLVDLDLCVETEQFVEPTFDGVVGSVTDGLEELDLTQDTAGDTGHGVGVGGRRAALLTQLLDELEGERATGAFVAVDGRREEDEVGPEQVLDVGEGDGGSLIDDDELCLAEFLVVLRLDVLDSLTMRAEDVDADYSIVELGVGRLDQLIVDVLGVLHGVESLKHKLEECDEILWRRRADKDVGVAKRDGGRDRQPQRRRLATSSAGGERDGAAQRLFRDGIDKCEHALGLVDRATLVDQRPGDIRVVG</sequence>
<evidence type="ECO:0000313" key="2">
    <source>
        <dbReference type="EMBL" id="EGG25142.1"/>
    </source>
</evidence>
<proteinExistence type="predicted"/>
<evidence type="ECO:0000313" key="3">
    <source>
        <dbReference type="Proteomes" id="UP000007797"/>
    </source>
</evidence>
<dbReference type="KEGG" id="dfa:DFA_03389"/>
<organism evidence="2 3">
    <name type="scientific">Cavenderia fasciculata</name>
    <name type="common">Slime mold</name>
    <name type="synonym">Dictyostelium fasciculatum</name>
    <dbReference type="NCBI Taxonomy" id="261658"/>
    <lineage>
        <taxon>Eukaryota</taxon>
        <taxon>Amoebozoa</taxon>
        <taxon>Evosea</taxon>
        <taxon>Eumycetozoa</taxon>
        <taxon>Dictyostelia</taxon>
        <taxon>Acytosteliales</taxon>
        <taxon>Cavenderiaceae</taxon>
        <taxon>Cavenderia</taxon>
    </lineage>
</organism>